<dbReference type="AlphaFoldDB" id="A0A7R9P4S5"/>
<protein>
    <submittedName>
        <fullName evidence="1">(California timema) hypothetical protein</fullName>
    </submittedName>
</protein>
<accession>A0A7R9P4S5</accession>
<sequence length="59" mass="6964">MVDHTDIVNNYLSYSSFLVVFKKTISLAEGQIMKLSTMTVFVTNPDKYFHHYFVFLPRE</sequence>
<reference evidence="1" key="1">
    <citation type="submission" date="2020-11" db="EMBL/GenBank/DDBJ databases">
        <authorList>
            <person name="Tran Van P."/>
        </authorList>
    </citation>
    <scope>NUCLEOTIDE SEQUENCE</scope>
</reference>
<name>A0A7R9P4S5_TIMCA</name>
<proteinExistence type="predicted"/>
<organism evidence="1">
    <name type="scientific">Timema californicum</name>
    <name type="common">California timema</name>
    <name type="synonym">Walking stick</name>
    <dbReference type="NCBI Taxonomy" id="61474"/>
    <lineage>
        <taxon>Eukaryota</taxon>
        <taxon>Metazoa</taxon>
        <taxon>Ecdysozoa</taxon>
        <taxon>Arthropoda</taxon>
        <taxon>Hexapoda</taxon>
        <taxon>Insecta</taxon>
        <taxon>Pterygota</taxon>
        <taxon>Neoptera</taxon>
        <taxon>Polyneoptera</taxon>
        <taxon>Phasmatodea</taxon>
        <taxon>Timematodea</taxon>
        <taxon>Timematoidea</taxon>
        <taxon>Timematidae</taxon>
        <taxon>Timema</taxon>
    </lineage>
</organism>
<gene>
    <name evidence="1" type="ORF">TCMB3V08_LOCUS2481</name>
</gene>
<dbReference type="EMBL" id="OE179794">
    <property type="protein sequence ID" value="CAD7569752.1"/>
    <property type="molecule type" value="Genomic_DNA"/>
</dbReference>
<evidence type="ECO:0000313" key="1">
    <source>
        <dbReference type="EMBL" id="CAD7569752.1"/>
    </source>
</evidence>